<keyword evidence="1" id="KW-0472">Membrane</keyword>
<dbReference type="EMBL" id="VUMM01000017">
    <property type="protein sequence ID" value="MSS01998.1"/>
    <property type="molecule type" value="Genomic_DNA"/>
</dbReference>
<organism evidence="2 3">
    <name type="scientific">Floccifex porci</name>
    <dbReference type="NCBI Taxonomy" id="2606629"/>
    <lineage>
        <taxon>Bacteria</taxon>
        <taxon>Bacillati</taxon>
        <taxon>Bacillota</taxon>
        <taxon>Erysipelotrichia</taxon>
        <taxon>Erysipelotrichales</taxon>
        <taxon>Erysipelotrichaceae</taxon>
        <taxon>Floccifex</taxon>
    </lineage>
</organism>
<sequence length="273" mass="30343">MLPLLYITYCILEIFERKETSDDSMFYSLQKYGPLFGAILGLIPQCGFSILASMLFLQKNITMGTLIAVMIATSDEAIPVLLSNPSLFSSLIKLILCKFVIAVTVGYIVDFILVRKQKIIRFETMEEEEDYEEDDTSNACPCCYTQYPLYISALIRSLKIYIFIFITSLVLTLCIEAIGVEKMETILLSKSIFQPFITALFGFIPNCAITVILAQLYTISGISFGSLLAGLITNAGLGLVCLIRYGASKENIVKVFIILYITAVLSGILMILL</sequence>
<protein>
    <submittedName>
        <fullName evidence="2">Uncharacterized protein</fullName>
    </submittedName>
</protein>
<feature type="transmembrane region" description="Helical" evidence="1">
    <location>
        <begin position="226"/>
        <end position="246"/>
    </location>
</feature>
<feature type="transmembrane region" description="Helical" evidence="1">
    <location>
        <begin position="160"/>
        <end position="180"/>
    </location>
</feature>
<dbReference type="Proteomes" id="UP000470082">
    <property type="component" value="Unassembled WGS sequence"/>
</dbReference>
<feature type="transmembrane region" description="Helical" evidence="1">
    <location>
        <begin position="88"/>
        <end position="113"/>
    </location>
</feature>
<dbReference type="NCBIfam" id="NF037962">
    <property type="entry name" value="arsenic_eff"/>
    <property type="match status" value="1"/>
</dbReference>
<accession>A0A7X2T4E2</accession>
<feature type="transmembrane region" description="Helical" evidence="1">
    <location>
        <begin position="252"/>
        <end position="272"/>
    </location>
</feature>
<dbReference type="AlphaFoldDB" id="A0A7X2T4E2"/>
<dbReference type="InterPro" id="IPR021552">
    <property type="entry name" value="ArsP_2"/>
</dbReference>
<gene>
    <name evidence="2" type="ORF">FYJ50_07840</name>
</gene>
<proteinExistence type="predicted"/>
<keyword evidence="1" id="KW-1133">Transmembrane helix</keyword>
<reference evidence="2 3" key="1">
    <citation type="submission" date="2019-08" db="EMBL/GenBank/DDBJ databases">
        <title>In-depth cultivation of the pig gut microbiome towards novel bacterial diversity and tailored functional studies.</title>
        <authorList>
            <person name="Wylensek D."/>
            <person name="Hitch T.C.A."/>
            <person name="Clavel T."/>
        </authorList>
    </citation>
    <scope>NUCLEOTIDE SEQUENCE [LARGE SCALE GENOMIC DNA]</scope>
    <source>
        <strain evidence="2 3">LKV-178-WT-2G</strain>
    </source>
</reference>
<keyword evidence="3" id="KW-1185">Reference proteome</keyword>
<evidence type="ECO:0000313" key="2">
    <source>
        <dbReference type="EMBL" id="MSS01998.1"/>
    </source>
</evidence>
<feature type="transmembrane region" description="Helical" evidence="1">
    <location>
        <begin position="64"/>
        <end position="82"/>
    </location>
</feature>
<keyword evidence="1" id="KW-0812">Transmembrane</keyword>
<evidence type="ECO:0000313" key="3">
    <source>
        <dbReference type="Proteomes" id="UP000470082"/>
    </source>
</evidence>
<feature type="transmembrane region" description="Helical" evidence="1">
    <location>
        <begin position="192"/>
        <end position="214"/>
    </location>
</feature>
<dbReference type="Pfam" id="PF11449">
    <property type="entry name" value="ArsP_2"/>
    <property type="match status" value="1"/>
</dbReference>
<comment type="caution">
    <text evidence="2">The sequence shown here is derived from an EMBL/GenBank/DDBJ whole genome shotgun (WGS) entry which is preliminary data.</text>
</comment>
<evidence type="ECO:0000256" key="1">
    <source>
        <dbReference type="SAM" id="Phobius"/>
    </source>
</evidence>
<feature type="transmembrane region" description="Helical" evidence="1">
    <location>
        <begin position="35"/>
        <end position="57"/>
    </location>
</feature>
<name>A0A7X2T4E2_9FIRM</name>